<reference evidence="1 2" key="1">
    <citation type="submission" date="2015-04" db="EMBL/GenBank/DDBJ databases">
        <title>The complete genome sequence of the rumen methanogen Methanobrevibacter millerae SM9.</title>
        <authorList>
            <person name="Leahy S.C."/>
            <person name="Kelly W.J."/>
            <person name="Pacheco D.M."/>
            <person name="Li D."/>
            <person name="Altermann E."/>
            <person name="Attwood G.T."/>
        </authorList>
    </citation>
    <scope>NUCLEOTIDE SEQUENCE [LARGE SCALE GENOMIC DNA]</scope>
    <source>
        <strain evidence="1 2">SM9</strain>
    </source>
</reference>
<evidence type="ECO:0000313" key="1">
    <source>
        <dbReference type="EMBL" id="ALT68090.1"/>
    </source>
</evidence>
<keyword evidence="2" id="KW-1185">Reference proteome</keyword>
<sequence>MDNFEKAINDIFEIENIDEILFKSIEINPNKTIYFAFRESQKIMLGKLTSVDLKPVCFILKINKEYYWCPLNDEEFDEETVKKFALKFIS</sequence>
<dbReference type="Proteomes" id="UP000067738">
    <property type="component" value="Chromosome"/>
</dbReference>
<proteinExistence type="predicted"/>
<dbReference type="GeneID" id="26735262"/>
<protein>
    <submittedName>
        <fullName evidence="1">Uncharacterized protein</fullName>
    </submittedName>
</protein>
<accession>A0A0U3DQ67</accession>
<evidence type="ECO:0000313" key="2">
    <source>
        <dbReference type="Proteomes" id="UP000067738"/>
    </source>
</evidence>
<dbReference type="KEGG" id="mmil:sm9_0288"/>
<organism evidence="1 2">
    <name type="scientific">Methanobrevibacter millerae</name>
    <dbReference type="NCBI Taxonomy" id="230361"/>
    <lineage>
        <taxon>Archaea</taxon>
        <taxon>Methanobacteriati</taxon>
        <taxon>Methanobacteriota</taxon>
        <taxon>Methanomada group</taxon>
        <taxon>Methanobacteria</taxon>
        <taxon>Methanobacteriales</taxon>
        <taxon>Methanobacteriaceae</taxon>
        <taxon>Methanobrevibacter</taxon>
    </lineage>
</organism>
<gene>
    <name evidence="1" type="ORF">sm9_0288</name>
</gene>
<dbReference type="EMBL" id="CP011266">
    <property type="protein sequence ID" value="ALT68090.1"/>
    <property type="molecule type" value="Genomic_DNA"/>
</dbReference>
<name>A0A0U3DQ67_9EURY</name>
<dbReference type="PATRIC" id="fig|230361.4.peg.302"/>
<dbReference type="OrthoDB" id="381725at2157"/>
<dbReference type="RefSeq" id="WP_058738439.1">
    <property type="nucleotide sequence ID" value="NZ_CP011266.1"/>
</dbReference>
<dbReference type="AlphaFoldDB" id="A0A0U3DQ67"/>